<organism evidence="1 3">
    <name type="scientific">Roseburia faecis</name>
    <dbReference type="NCBI Taxonomy" id="301302"/>
    <lineage>
        <taxon>Bacteria</taxon>
        <taxon>Bacillati</taxon>
        <taxon>Bacillota</taxon>
        <taxon>Clostridia</taxon>
        <taxon>Lachnospirales</taxon>
        <taxon>Lachnospiraceae</taxon>
        <taxon>Roseburia</taxon>
    </lineage>
</organism>
<evidence type="ECO:0000313" key="1">
    <source>
        <dbReference type="EMBL" id="CRL42008.1"/>
    </source>
</evidence>
<evidence type="ECO:0000313" key="2">
    <source>
        <dbReference type="EMBL" id="MTR82461.1"/>
    </source>
</evidence>
<keyword evidence="3" id="KW-1185">Reference proteome</keyword>
<protein>
    <submittedName>
        <fullName evidence="1">Uncharacterized protein</fullName>
    </submittedName>
</protein>
<name>A0A0M6WX47_9FIRM</name>
<dbReference type="Gene3D" id="3.20.20.510">
    <property type="entry name" value="Uncharacterised protein PF12979, DUF3863"/>
    <property type="match status" value="1"/>
</dbReference>
<dbReference type="OrthoDB" id="2488311at2"/>
<dbReference type="Proteomes" id="UP000049979">
    <property type="component" value="Unassembled WGS sequence"/>
</dbReference>
<dbReference type="Proteomes" id="UP000446657">
    <property type="component" value="Unassembled WGS sequence"/>
</dbReference>
<gene>
    <name evidence="2" type="ORF">GMD30_12355</name>
    <name evidence="1" type="ORF">M72_14131</name>
</gene>
<sequence length="617" mass="70401">MDKFIVNIIHRPEMVPEYSATVTGQGKEEDIGDKALLTESLDIFKTQQRLAHENGLKVTIQMTYASLFNDEAVEIAKHDHEVYGDEIALSLLGLPCEEFREKYKTKDFCIWMFSMEDKKAIVNDVFEKFHDRFGFYPESTGSYYMDAELINYVKEAYPSVKCAVATCWEEGPKAYHTCNNSWYTLFDGGPWAPWIPSKQNTHAPAANQAEDSGIVAIPHLSRDLIACYDGNGSNFGTHPQNVLRGMIYDTKTWEYPYLYNLIDQYRDLEKYNNGYAYNMMFVGPGWMNKMGRWEAPYDLLLKSYSDGCKYYGDLKKEGKLVDMTMSEFADHYRKKKGITDEKRYTEPECALWRDILYGSDKQLFWYCDPFMRACVNMDQGGAIVDLRPYVAKLNWPVGIGTPHVQDASYPFLIQEKYRAGYFTHYAGEGTVRSAKLCYKGEEVDLCLCPTHAHFSQEGNTRILTLDPVTIEFNGLTVKLQTKEYFEEGSSKIKIERNILEMSDPDAEVTIDEYMVACYGTTEYPEDMTSVVLKCEGADEKTIHYAYKCRSEVLAGATAVSAVVPPIDTKVSLTASSTDAEGYIEEGYAFSPMFKLGYKKTITDKEVFATWLNLEKAN</sequence>
<evidence type="ECO:0000313" key="4">
    <source>
        <dbReference type="Proteomes" id="UP000446657"/>
    </source>
</evidence>
<dbReference type="EMBL" id="WNAL01000026">
    <property type="protein sequence ID" value="MTR82461.1"/>
    <property type="molecule type" value="Genomic_DNA"/>
</dbReference>
<dbReference type="GeneID" id="99747838"/>
<dbReference type="AlphaFoldDB" id="A0A0M6WX47"/>
<evidence type="ECO:0000313" key="3">
    <source>
        <dbReference type="Proteomes" id="UP000049979"/>
    </source>
</evidence>
<dbReference type="EMBL" id="CVRR01000060">
    <property type="protein sequence ID" value="CRL42008.1"/>
    <property type="molecule type" value="Genomic_DNA"/>
</dbReference>
<reference evidence="3" key="1">
    <citation type="submission" date="2015-05" db="EMBL/GenBank/DDBJ databases">
        <authorList>
            <consortium name="Pathogen Informatics"/>
        </authorList>
    </citation>
    <scope>NUCLEOTIDE SEQUENCE [LARGE SCALE GENOMIC DNA]</scope>
    <source>
        <strain evidence="3">M72</strain>
    </source>
</reference>
<accession>A0A0M6WX47</accession>
<proteinExistence type="predicted"/>
<dbReference type="STRING" id="301302.ERS852420_02314"/>
<dbReference type="RefSeq" id="WP_055068598.1">
    <property type="nucleotide sequence ID" value="NZ_CP173697.1"/>
</dbReference>
<reference evidence="1" key="2">
    <citation type="submission" date="2015-05" db="EMBL/GenBank/DDBJ databases">
        <authorList>
            <person name="Wang D.B."/>
            <person name="Wang M."/>
        </authorList>
    </citation>
    <scope>NUCLEOTIDE SEQUENCE [LARGE SCALE GENOMIC DNA]</scope>
    <source>
        <strain evidence="1">M72</strain>
    </source>
</reference>
<reference evidence="2 4" key="3">
    <citation type="journal article" date="2019" name="Nat. Med.">
        <title>A library of human gut bacterial isolates paired with longitudinal multiomics data enables mechanistic microbiome research.</title>
        <authorList>
            <person name="Poyet M."/>
            <person name="Groussin M."/>
            <person name="Gibbons S.M."/>
            <person name="Avila-Pacheco J."/>
            <person name="Jiang X."/>
            <person name="Kearney S.M."/>
            <person name="Perrotta A.R."/>
            <person name="Berdy B."/>
            <person name="Zhao S."/>
            <person name="Lieberman T.D."/>
            <person name="Swanson P.K."/>
            <person name="Smith M."/>
            <person name="Roesemann S."/>
            <person name="Alexander J.E."/>
            <person name="Rich S.A."/>
            <person name="Livny J."/>
            <person name="Vlamakis H."/>
            <person name="Clish C."/>
            <person name="Bullock K."/>
            <person name="Deik A."/>
            <person name="Scott J."/>
            <person name="Pierce K.A."/>
            <person name="Xavier R.J."/>
            <person name="Alm E.J."/>
        </authorList>
    </citation>
    <scope>NUCLEOTIDE SEQUENCE [LARGE SCALE GENOMIC DNA]</scope>
    <source>
        <strain evidence="2 4">BIOML-A1</strain>
    </source>
</reference>